<keyword evidence="5" id="KW-1185">Reference proteome</keyword>
<feature type="compositionally biased region" description="Basic and acidic residues" evidence="2">
    <location>
        <begin position="228"/>
        <end position="239"/>
    </location>
</feature>
<evidence type="ECO:0000313" key="5">
    <source>
        <dbReference type="Proteomes" id="UP000079169"/>
    </source>
</evidence>
<reference evidence="6" key="1">
    <citation type="submission" date="2025-08" db="UniProtKB">
        <authorList>
            <consortium name="RefSeq"/>
        </authorList>
    </citation>
    <scope>IDENTIFICATION</scope>
</reference>
<feature type="domain" description="Inositol polyphosphate-related phosphatase" evidence="4">
    <location>
        <begin position="11"/>
        <end position="56"/>
    </location>
</feature>
<feature type="compositionally biased region" description="Acidic residues" evidence="2">
    <location>
        <begin position="270"/>
        <end position="279"/>
    </location>
</feature>
<organism evidence="5 6">
    <name type="scientific">Diaphorina citri</name>
    <name type="common">Asian citrus psyllid</name>
    <dbReference type="NCBI Taxonomy" id="121845"/>
    <lineage>
        <taxon>Eukaryota</taxon>
        <taxon>Metazoa</taxon>
        <taxon>Ecdysozoa</taxon>
        <taxon>Arthropoda</taxon>
        <taxon>Hexapoda</taxon>
        <taxon>Insecta</taxon>
        <taxon>Pterygota</taxon>
        <taxon>Neoptera</taxon>
        <taxon>Paraneoptera</taxon>
        <taxon>Hemiptera</taxon>
        <taxon>Sternorrhyncha</taxon>
        <taxon>Psylloidea</taxon>
        <taxon>Psyllidae</taxon>
        <taxon>Diaphorininae</taxon>
        <taxon>Diaphorina</taxon>
    </lineage>
</organism>
<feature type="domain" description="SKICH" evidence="3">
    <location>
        <begin position="94"/>
        <end position="146"/>
    </location>
</feature>
<dbReference type="AlphaFoldDB" id="A0A3Q0J6N9"/>
<dbReference type="Proteomes" id="UP000079169">
    <property type="component" value="Unplaced"/>
</dbReference>
<dbReference type="GeneID" id="103513946"/>
<dbReference type="PaxDb" id="121845-A0A3Q0J6N9"/>
<evidence type="ECO:0000256" key="1">
    <source>
        <dbReference type="ARBA" id="ARBA00005910"/>
    </source>
</evidence>
<dbReference type="STRING" id="121845.A0A3Q0J6N9"/>
<dbReference type="Gene3D" id="2.60.40.2840">
    <property type="match status" value="1"/>
</dbReference>
<proteinExistence type="inferred from homology"/>
<name>A0A3Q0J6N9_DIACI</name>
<dbReference type="SUPFAM" id="SSF56219">
    <property type="entry name" value="DNase I-like"/>
    <property type="match status" value="1"/>
</dbReference>
<dbReference type="RefSeq" id="XP_026682628.1">
    <property type="nucleotide sequence ID" value="XM_026826827.1"/>
</dbReference>
<evidence type="ECO:0000259" key="3">
    <source>
        <dbReference type="Pfam" id="PF17751"/>
    </source>
</evidence>
<dbReference type="InterPro" id="IPR036691">
    <property type="entry name" value="Endo/exonu/phosph_ase_sf"/>
</dbReference>
<dbReference type="InterPro" id="IPR041611">
    <property type="entry name" value="SKICH"/>
</dbReference>
<dbReference type="Gene3D" id="3.60.10.10">
    <property type="entry name" value="Endonuclease/exonuclease/phosphatase"/>
    <property type="match status" value="1"/>
</dbReference>
<accession>A0A3Q0J6N9</accession>
<dbReference type="PANTHER" id="PTHR11200">
    <property type="entry name" value="INOSITOL 5-PHOSPHATASE"/>
    <property type="match status" value="1"/>
</dbReference>
<feature type="compositionally biased region" description="Polar residues" evidence="2">
    <location>
        <begin position="196"/>
        <end position="220"/>
    </location>
</feature>
<dbReference type="InterPro" id="IPR046985">
    <property type="entry name" value="IP5"/>
</dbReference>
<dbReference type="Pfam" id="PF22669">
    <property type="entry name" value="Exo_endo_phos2"/>
    <property type="match status" value="1"/>
</dbReference>
<gene>
    <name evidence="6" type="primary">LOC103513946</name>
</gene>
<comment type="similarity">
    <text evidence="1">Belongs to the inositol 1,4,5-trisphosphate 5-phosphatase type II family.</text>
</comment>
<dbReference type="KEGG" id="dci:103513946"/>
<evidence type="ECO:0000313" key="6">
    <source>
        <dbReference type="RefSeq" id="XP_026682628.1"/>
    </source>
</evidence>
<evidence type="ECO:0000256" key="2">
    <source>
        <dbReference type="SAM" id="MobiDB-lite"/>
    </source>
</evidence>
<feature type="compositionally biased region" description="Basic residues" evidence="2">
    <location>
        <begin position="248"/>
        <end position="257"/>
    </location>
</feature>
<feature type="compositionally biased region" description="Polar residues" evidence="2">
    <location>
        <begin position="289"/>
        <end position="298"/>
    </location>
</feature>
<dbReference type="InterPro" id="IPR000300">
    <property type="entry name" value="IPPc"/>
</dbReference>
<evidence type="ECO:0000259" key="4">
    <source>
        <dbReference type="Pfam" id="PF22669"/>
    </source>
</evidence>
<protein>
    <submittedName>
        <fullName evidence="6">Phosphatidylinositol 4,5-bisphosphate 5-phosphatase A-like</fullName>
    </submittedName>
</protein>
<dbReference type="Pfam" id="PF17751">
    <property type="entry name" value="SKICH"/>
    <property type="match status" value="1"/>
</dbReference>
<dbReference type="GO" id="GO:0004439">
    <property type="term" value="F:phosphatidylinositol-4,5-bisphosphate 5-phosphatase activity"/>
    <property type="evidence" value="ECO:0007669"/>
    <property type="project" value="TreeGrafter"/>
</dbReference>
<feature type="region of interest" description="Disordered" evidence="2">
    <location>
        <begin position="196"/>
        <end position="298"/>
    </location>
</feature>
<dbReference type="GO" id="GO:0046856">
    <property type="term" value="P:phosphatidylinositol dephosphorylation"/>
    <property type="evidence" value="ECO:0007669"/>
    <property type="project" value="InterPro"/>
</dbReference>
<sequence>MWDFFLPNFRRRCAWTDRILYKVNENNYEDVKLSLEQLKYTSLQDYGTSDHKPVLAEFKIKICPTIFSSGCLPPVDSERVRRDAVPHRVSLASVAFDPIVRWTLDDRNNITVYFGGGYQPNPWDWIGVFPENFSSLDDYICYIYIPLPFSSTDLSFPLSLDEEGIDIAHQTPCTSTNSGLFPRKSSHSLLRQNTDVFSQSKEGENNATSDDSELTRSQSSEPEDVDNDISRTRSKKPESDAPSSPNSRRSKTNKRKVSVNINFSQRSENSESDENSDDSDLSRDKPNGTEVSVQRNLK</sequence>